<organism evidence="3 4">
    <name type="scientific">Streptomyces niveiscabiei</name>
    <dbReference type="NCBI Taxonomy" id="164115"/>
    <lineage>
        <taxon>Bacteria</taxon>
        <taxon>Bacillati</taxon>
        <taxon>Actinomycetota</taxon>
        <taxon>Actinomycetes</taxon>
        <taxon>Kitasatosporales</taxon>
        <taxon>Streptomycetaceae</taxon>
        <taxon>Streptomyces</taxon>
    </lineage>
</organism>
<protein>
    <recommendedName>
        <fullName evidence="5">Integral membrane protein</fullName>
    </recommendedName>
</protein>
<feature type="compositionally biased region" description="Low complexity" evidence="1">
    <location>
        <begin position="223"/>
        <end position="232"/>
    </location>
</feature>
<reference evidence="3 4" key="1">
    <citation type="submission" date="2024-12" db="EMBL/GenBank/DDBJ databases">
        <title>Forecasting of Potato common scab and diversities of Pathogenic streptomyces spp. in china.</title>
        <authorList>
            <person name="Handique U."/>
            <person name="Wu J."/>
        </authorList>
    </citation>
    <scope>NUCLEOTIDE SEQUENCE [LARGE SCALE GENOMIC DNA]</scope>
    <source>
        <strain evidence="3 4">ZRIMU1530</strain>
    </source>
</reference>
<gene>
    <name evidence="3" type="ORF">ACKI18_09875</name>
</gene>
<dbReference type="EMBL" id="JBJVNI010000005">
    <property type="protein sequence ID" value="MFM9609023.1"/>
    <property type="molecule type" value="Genomic_DNA"/>
</dbReference>
<keyword evidence="2" id="KW-0812">Transmembrane</keyword>
<accession>A0ABW9HQB1</accession>
<dbReference type="Proteomes" id="UP001631957">
    <property type="component" value="Unassembled WGS sequence"/>
</dbReference>
<keyword evidence="4" id="KW-1185">Reference proteome</keyword>
<feature type="region of interest" description="Disordered" evidence="1">
    <location>
        <begin position="154"/>
        <end position="300"/>
    </location>
</feature>
<comment type="caution">
    <text evidence="3">The sequence shown here is derived from an EMBL/GenBank/DDBJ whole genome shotgun (WGS) entry which is preliminary data.</text>
</comment>
<evidence type="ECO:0000313" key="4">
    <source>
        <dbReference type="Proteomes" id="UP001631957"/>
    </source>
</evidence>
<feature type="transmembrane region" description="Helical" evidence="2">
    <location>
        <begin position="379"/>
        <end position="397"/>
    </location>
</feature>
<feature type="transmembrane region" description="Helical" evidence="2">
    <location>
        <begin position="417"/>
        <end position="438"/>
    </location>
</feature>
<evidence type="ECO:0000313" key="3">
    <source>
        <dbReference type="EMBL" id="MFM9609023.1"/>
    </source>
</evidence>
<evidence type="ECO:0000256" key="1">
    <source>
        <dbReference type="SAM" id="MobiDB-lite"/>
    </source>
</evidence>
<feature type="transmembrane region" description="Helical" evidence="2">
    <location>
        <begin position="326"/>
        <end position="345"/>
    </location>
</feature>
<feature type="region of interest" description="Disordered" evidence="1">
    <location>
        <begin position="1"/>
        <end position="33"/>
    </location>
</feature>
<evidence type="ECO:0008006" key="5">
    <source>
        <dbReference type="Google" id="ProtNLM"/>
    </source>
</evidence>
<keyword evidence="2" id="KW-0472">Membrane</keyword>
<feature type="compositionally biased region" description="Low complexity" evidence="1">
    <location>
        <begin position="182"/>
        <end position="197"/>
    </location>
</feature>
<dbReference type="RefSeq" id="WP_240656813.1">
    <property type="nucleotide sequence ID" value="NZ_JBJVNI010000005.1"/>
</dbReference>
<proteinExistence type="predicted"/>
<feature type="compositionally biased region" description="Basic and acidic residues" evidence="1">
    <location>
        <begin position="155"/>
        <end position="166"/>
    </location>
</feature>
<feature type="transmembrane region" description="Helical" evidence="2">
    <location>
        <begin position="351"/>
        <end position="372"/>
    </location>
</feature>
<evidence type="ECO:0000256" key="2">
    <source>
        <dbReference type="SAM" id="Phobius"/>
    </source>
</evidence>
<name>A0ABW9HQB1_9ACTN</name>
<feature type="compositionally biased region" description="Low complexity" evidence="1">
    <location>
        <begin position="261"/>
        <end position="272"/>
    </location>
</feature>
<feature type="compositionally biased region" description="Gly residues" evidence="1">
    <location>
        <begin position="198"/>
        <end position="220"/>
    </location>
</feature>
<sequence>MTTRSPSVRPNPTAIPGGERLAPPDTPPPGTAVDGLVRAAVADRSLEELAELITLLEQSPASARAASDALRAAGVDRSVEDVTRLVTLLTRPPRPAEGADEIIRAAAERRPVEDVTHLMALLHRTPLEPHCEEEALRTAATRRPVEELAELIGRLSEEERAARTAPDRTVVGTAPPPDHDPTTGPATGPGAPDAGSGSRFGLGSRPGSGDGFGPGAGSRPGGRRTPPAGETGPAHRAYRGDAPASEEAAPRRPRRWKRGSADPAPDGGAHAGARPKPARGMAVHGELPRAVPVGSSRTGTAYDDEETARLATAARRRAPDRATRRAGRLTALLLLATGAATLPLHRDGESPQIYGLVLGAALACTILGVLLTIRPAVPVLALTLLVPAALAAGQLLHGRMGPASLTRAMDLTAAPGWLAGGLAACAALASLTTLLLAAQPTQGR</sequence>
<keyword evidence="2" id="KW-1133">Transmembrane helix</keyword>
<feature type="compositionally biased region" description="Polar residues" evidence="1">
    <location>
        <begin position="1"/>
        <end position="10"/>
    </location>
</feature>